<proteinExistence type="predicted"/>
<organism evidence="3 4">
    <name type="scientific">Hydnomerulius pinastri MD-312</name>
    <dbReference type="NCBI Taxonomy" id="994086"/>
    <lineage>
        <taxon>Eukaryota</taxon>
        <taxon>Fungi</taxon>
        <taxon>Dikarya</taxon>
        <taxon>Basidiomycota</taxon>
        <taxon>Agaricomycotina</taxon>
        <taxon>Agaricomycetes</taxon>
        <taxon>Agaricomycetidae</taxon>
        <taxon>Boletales</taxon>
        <taxon>Boletales incertae sedis</taxon>
        <taxon>Leucogyrophana</taxon>
    </lineage>
</organism>
<feature type="non-terminal residue" evidence="3">
    <location>
        <position position="438"/>
    </location>
</feature>
<feature type="non-terminal residue" evidence="3">
    <location>
        <position position="1"/>
    </location>
</feature>
<gene>
    <name evidence="3" type="ORF">HYDPIDRAFT_76018</name>
</gene>
<feature type="domain" description="Senescence" evidence="2">
    <location>
        <begin position="159"/>
        <end position="427"/>
    </location>
</feature>
<dbReference type="HOGENOM" id="CLU_535408_0_0_1"/>
<name>A0A0C9WDQ8_9AGAM</name>
<reference evidence="3 4" key="1">
    <citation type="submission" date="2014-04" db="EMBL/GenBank/DDBJ databases">
        <title>Evolutionary Origins and Diversification of the Mycorrhizal Mutualists.</title>
        <authorList>
            <consortium name="DOE Joint Genome Institute"/>
            <consortium name="Mycorrhizal Genomics Consortium"/>
            <person name="Kohler A."/>
            <person name="Kuo A."/>
            <person name="Nagy L.G."/>
            <person name="Floudas D."/>
            <person name="Copeland A."/>
            <person name="Barry K.W."/>
            <person name="Cichocki N."/>
            <person name="Veneault-Fourrey C."/>
            <person name="LaButti K."/>
            <person name="Lindquist E.A."/>
            <person name="Lipzen A."/>
            <person name="Lundell T."/>
            <person name="Morin E."/>
            <person name="Murat C."/>
            <person name="Riley R."/>
            <person name="Ohm R."/>
            <person name="Sun H."/>
            <person name="Tunlid A."/>
            <person name="Henrissat B."/>
            <person name="Grigoriev I.V."/>
            <person name="Hibbett D.S."/>
            <person name="Martin F."/>
        </authorList>
    </citation>
    <scope>NUCLEOTIDE SEQUENCE [LARGE SCALE GENOMIC DNA]</scope>
    <source>
        <strain evidence="3 4">MD-312</strain>
    </source>
</reference>
<dbReference type="EMBL" id="KN839851">
    <property type="protein sequence ID" value="KIJ63271.1"/>
    <property type="molecule type" value="Genomic_DNA"/>
</dbReference>
<evidence type="ECO:0000259" key="2">
    <source>
        <dbReference type="Pfam" id="PF06911"/>
    </source>
</evidence>
<dbReference type="OrthoDB" id="20821at2759"/>
<evidence type="ECO:0000313" key="3">
    <source>
        <dbReference type="EMBL" id="KIJ63271.1"/>
    </source>
</evidence>
<keyword evidence="4" id="KW-1185">Reference proteome</keyword>
<feature type="compositionally biased region" description="Low complexity" evidence="1">
    <location>
        <begin position="268"/>
        <end position="280"/>
    </location>
</feature>
<dbReference type="Pfam" id="PF06911">
    <property type="entry name" value="Senescence"/>
    <property type="match status" value="1"/>
</dbReference>
<feature type="compositionally biased region" description="Pro residues" evidence="1">
    <location>
        <begin position="331"/>
        <end position="348"/>
    </location>
</feature>
<feature type="compositionally biased region" description="Low complexity" evidence="1">
    <location>
        <begin position="300"/>
        <end position="310"/>
    </location>
</feature>
<feature type="region of interest" description="Disordered" evidence="1">
    <location>
        <begin position="253"/>
        <end position="349"/>
    </location>
</feature>
<dbReference type="AlphaFoldDB" id="A0A0C9WDQ8"/>
<dbReference type="InterPro" id="IPR009686">
    <property type="entry name" value="Senescence/spartin_C"/>
</dbReference>
<sequence length="438" mass="47006">SNELYLILRLNNLEKPIDPSRSITFSPTNEGRSYVFTTADGSSATLVLPTPRATEQLVIEDQDTFHGVLAQYAELIEPGQAHYGESSDGMVSHEAPRGRLVLVDESNGEVVGEMDSQLHINEDPALGYRGAENDPVVIEIADEDAQEAFARAIPPDERDWITQSASLVSHVISGTTSLLLTTMTSASTYYINHSKPHTSDGKDGAAPPRALVFLTSESAQKGLSTVHAMSAQAVTVSQKTVSLVDQMIKRAVGKKKAASGPPLPPRSPVQSQGSSSGVLPPYTPGKHADTLKPPLPPRSISPQPSWGSSSYTDSKPPLPPRKDGSYRRSPSPQPPVSAQPGPSTPRPPLKMRHRLLLSADLILSTMDSSIQQVVSVGGETLGRAVEHKYGAEAARSAGFLTGTTKNIVAVYIDMRGIGRRAIIKRVGREYLKSRLSSR</sequence>
<protein>
    <recommendedName>
        <fullName evidence="2">Senescence domain-containing protein</fullName>
    </recommendedName>
</protein>
<accession>A0A0C9WDQ8</accession>
<evidence type="ECO:0000256" key="1">
    <source>
        <dbReference type="SAM" id="MobiDB-lite"/>
    </source>
</evidence>
<evidence type="ECO:0000313" key="4">
    <source>
        <dbReference type="Proteomes" id="UP000053820"/>
    </source>
</evidence>
<dbReference type="Proteomes" id="UP000053820">
    <property type="component" value="Unassembled WGS sequence"/>
</dbReference>